<feature type="binding site" evidence="12">
    <location>
        <begin position="162"/>
        <end position="163"/>
    </location>
    <ligand>
        <name>S-adenosyl-L-methionine</name>
        <dbReference type="ChEBI" id="CHEBI:59789"/>
    </ligand>
</feature>
<comment type="catalytic activity">
    <reaction evidence="12">
        <text>adenosine(37) in tRNA + 2 reduced [2Fe-2S]-[ferredoxin] + 2 S-adenosyl-L-methionine = 2-methyladenosine(37) in tRNA + 5'-deoxyadenosine + L-methionine + 2 oxidized [2Fe-2S]-[ferredoxin] + S-adenosyl-L-homocysteine</text>
        <dbReference type="Rhea" id="RHEA:43332"/>
        <dbReference type="Rhea" id="RHEA-COMP:10000"/>
        <dbReference type="Rhea" id="RHEA-COMP:10001"/>
        <dbReference type="Rhea" id="RHEA-COMP:10162"/>
        <dbReference type="Rhea" id="RHEA-COMP:10485"/>
        <dbReference type="ChEBI" id="CHEBI:17319"/>
        <dbReference type="ChEBI" id="CHEBI:33737"/>
        <dbReference type="ChEBI" id="CHEBI:33738"/>
        <dbReference type="ChEBI" id="CHEBI:57844"/>
        <dbReference type="ChEBI" id="CHEBI:57856"/>
        <dbReference type="ChEBI" id="CHEBI:59789"/>
        <dbReference type="ChEBI" id="CHEBI:74411"/>
        <dbReference type="ChEBI" id="CHEBI:74497"/>
        <dbReference type="EC" id="2.1.1.192"/>
    </reaction>
</comment>
<dbReference type="InterPro" id="IPR058240">
    <property type="entry name" value="rSAM_sf"/>
</dbReference>
<evidence type="ECO:0000256" key="1">
    <source>
        <dbReference type="ARBA" id="ARBA00004496"/>
    </source>
</evidence>
<comment type="similarity">
    <text evidence="12">Belongs to the radical SAM superfamily. RlmN family.</text>
</comment>
<evidence type="ECO:0000256" key="9">
    <source>
        <dbReference type="ARBA" id="ARBA00022723"/>
    </source>
</evidence>
<dbReference type="GO" id="GO:0032259">
    <property type="term" value="P:methylation"/>
    <property type="evidence" value="ECO:0007669"/>
    <property type="project" value="UniProtKB-KW"/>
</dbReference>
<dbReference type="NCBIfam" id="TIGR00048">
    <property type="entry name" value="rRNA_mod_RlmN"/>
    <property type="match status" value="1"/>
</dbReference>
<keyword evidence="10 12" id="KW-0408">Iron</keyword>
<evidence type="ECO:0000256" key="12">
    <source>
        <dbReference type="HAMAP-Rule" id="MF_01849"/>
    </source>
</evidence>
<evidence type="ECO:0000256" key="7">
    <source>
        <dbReference type="ARBA" id="ARBA00022691"/>
    </source>
</evidence>
<dbReference type="PANTHER" id="PTHR30544">
    <property type="entry name" value="23S RRNA METHYLTRANSFERASE"/>
    <property type="match status" value="1"/>
</dbReference>
<evidence type="ECO:0000256" key="8">
    <source>
        <dbReference type="ARBA" id="ARBA00022694"/>
    </source>
</evidence>
<comment type="cofactor">
    <cofactor evidence="12">
        <name>[4Fe-4S] cluster</name>
        <dbReference type="ChEBI" id="CHEBI:49883"/>
    </cofactor>
    <text evidence="12">Binds 1 [4Fe-4S] cluster. The cluster is coordinated with 3 cysteines and an exchangeable S-adenosyl-L-methionine.</text>
</comment>
<dbReference type="Pfam" id="PF21016">
    <property type="entry name" value="RlmN_N"/>
    <property type="match status" value="1"/>
</dbReference>
<dbReference type="GO" id="GO:0008168">
    <property type="term" value="F:methyltransferase activity"/>
    <property type="evidence" value="ECO:0007669"/>
    <property type="project" value="UniProtKB-KW"/>
</dbReference>
<dbReference type="PIRSF" id="PIRSF006004">
    <property type="entry name" value="CHP00048"/>
    <property type="match status" value="1"/>
</dbReference>
<comment type="miscellaneous">
    <text evidence="12">Reaction proceeds by a ping-pong mechanism involving intermediate methylation of a conserved cysteine residue.</text>
</comment>
<keyword evidence="12" id="KW-1015">Disulfide bond</keyword>
<dbReference type="InterPro" id="IPR004383">
    <property type="entry name" value="rRNA_lsu_MTrfase_RlmN/Cfr"/>
</dbReference>
<comment type="caution">
    <text evidence="14">The sequence shown here is derived from an EMBL/GenBank/DDBJ whole genome shotgun (WGS) entry which is preliminary data.</text>
</comment>
<evidence type="ECO:0000256" key="10">
    <source>
        <dbReference type="ARBA" id="ARBA00023004"/>
    </source>
</evidence>
<keyword evidence="11 12" id="KW-0411">Iron-sulfur</keyword>
<accession>A0ABT6ZJJ3</accession>
<dbReference type="RefSeq" id="WP_283713978.1">
    <property type="nucleotide sequence ID" value="NZ_JASJEW010000008.1"/>
</dbReference>
<keyword evidence="5 12" id="KW-0489">Methyltransferase</keyword>
<feature type="binding site" evidence="12">
    <location>
        <position position="194"/>
    </location>
    <ligand>
        <name>S-adenosyl-L-methionine</name>
        <dbReference type="ChEBI" id="CHEBI:59789"/>
    </ligand>
</feature>
<evidence type="ECO:0000313" key="15">
    <source>
        <dbReference type="Proteomes" id="UP001431693"/>
    </source>
</evidence>
<dbReference type="Gene3D" id="3.20.20.70">
    <property type="entry name" value="Aldolase class I"/>
    <property type="match status" value="1"/>
</dbReference>
<dbReference type="PANTHER" id="PTHR30544:SF5">
    <property type="entry name" value="RADICAL SAM CORE DOMAIN-CONTAINING PROTEIN"/>
    <property type="match status" value="1"/>
</dbReference>
<keyword evidence="15" id="KW-1185">Reference proteome</keyword>
<keyword evidence="7 12" id="KW-0949">S-adenosyl-L-methionine</keyword>
<name>A0ABT6ZJJ3_9ACTN</name>
<dbReference type="EMBL" id="JASJEX010000002">
    <property type="protein sequence ID" value="MDJ1129210.1"/>
    <property type="molecule type" value="Genomic_DNA"/>
</dbReference>
<dbReference type="EC" id="2.1.1.192" evidence="12"/>
<dbReference type="PROSITE" id="PS51918">
    <property type="entry name" value="RADICAL_SAM"/>
    <property type="match status" value="1"/>
</dbReference>
<sequence>MRTPQKVNLRALDHDELVAFMAELGEPSFRAKQVEDWILKKNVRSFDDMTNLSKALRAKLSERASLGGVTLATKQESEDGTRKYLLKFADGVSVECVGMPSKDRLSVCVSTQAGCAMGCLFCATGKSGFKRNLTPAEIYDQVAFVAEDFGHRATSVVLMGQGEPFANYDNTLEAMRLLNSPDGLGIGARHITVSTSGLVPQIRSFSHEPEQFCLAVSLHSARQELRNELMPGVRKHSLKRLHDAMADYVNRTKRRPTYEYAMIAGVNDTEEDLTALIDFTKGTLCHVNLIRLNELPGSRFKPSSEEKIERFKKVLTAYGVETTIRESRGNDIDAACGQLRQRRG</sequence>
<organism evidence="14 15">
    <name type="scientific">Kribbibacterium absianum</name>
    <dbReference type="NCBI Taxonomy" id="3044210"/>
    <lineage>
        <taxon>Bacteria</taxon>
        <taxon>Bacillati</taxon>
        <taxon>Actinomycetota</taxon>
        <taxon>Coriobacteriia</taxon>
        <taxon>Coriobacteriales</taxon>
        <taxon>Kribbibacteriaceae</taxon>
        <taxon>Kribbibacterium</taxon>
    </lineage>
</organism>
<protein>
    <recommendedName>
        <fullName evidence="12">Probable dual-specificity RNA methyltransferase RlmN</fullName>
        <ecNumber evidence="12">2.1.1.192</ecNumber>
    </recommendedName>
    <alternativeName>
        <fullName evidence="12">23S rRNA (adenine(2503)-C(2))-methyltransferase</fullName>
    </alternativeName>
    <alternativeName>
        <fullName evidence="12">23S rRNA m2A2503 methyltransferase</fullName>
    </alternativeName>
    <alternativeName>
        <fullName evidence="12">Ribosomal RNA large subunit methyltransferase N</fullName>
    </alternativeName>
    <alternativeName>
        <fullName evidence="12">tRNA (adenine(37)-C(2))-methyltransferase</fullName>
    </alternativeName>
    <alternativeName>
        <fullName evidence="12">tRNA m2A37 methyltransferase</fullName>
    </alternativeName>
</protein>
<keyword evidence="4 12" id="KW-0698">rRNA processing</keyword>
<dbReference type="InterPro" id="IPR027492">
    <property type="entry name" value="RNA_MTrfase_RlmN"/>
</dbReference>
<keyword evidence="8 12" id="KW-0819">tRNA processing</keyword>
<feature type="binding site" evidence="12">
    <location>
        <position position="119"/>
    </location>
    <ligand>
        <name>[4Fe-4S] cluster</name>
        <dbReference type="ChEBI" id="CHEBI:49883"/>
        <note>4Fe-4S-S-AdoMet</note>
    </ligand>
</feature>
<reference evidence="14" key="1">
    <citation type="submission" date="2023-05" db="EMBL/GenBank/DDBJ databases">
        <title>[olsenella] sp. nov., isolated from a pig farm feces dump.</title>
        <authorList>
            <person name="Chang Y.-H."/>
        </authorList>
    </citation>
    <scope>NUCLEOTIDE SEQUENCE</scope>
    <source>
        <strain evidence="14">YH-ols2217</strain>
    </source>
</reference>
<dbReference type="SFLD" id="SFLDS00029">
    <property type="entry name" value="Radical_SAM"/>
    <property type="match status" value="1"/>
</dbReference>
<dbReference type="Proteomes" id="UP001431693">
    <property type="component" value="Unassembled WGS sequence"/>
</dbReference>
<comment type="catalytic activity">
    <reaction evidence="12">
        <text>adenosine(2503) in 23S rRNA + 2 reduced [2Fe-2S]-[ferredoxin] + 2 S-adenosyl-L-methionine = 2-methyladenosine(2503) in 23S rRNA + 5'-deoxyadenosine + L-methionine + 2 oxidized [2Fe-2S]-[ferredoxin] + S-adenosyl-L-homocysteine</text>
        <dbReference type="Rhea" id="RHEA:42916"/>
        <dbReference type="Rhea" id="RHEA-COMP:10000"/>
        <dbReference type="Rhea" id="RHEA-COMP:10001"/>
        <dbReference type="Rhea" id="RHEA-COMP:10152"/>
        <dbReference type="Rhea" id="RHEA-COMP:10282"/>
        <dbReference type="ChEBI" id="CHEBI:17319"/>
        <dbReference type="ChEBI" id="CHEBI:33737"/>
        <dbReference type="ChEBI" id="CHEBI:33738"/>
        <dbReference type="ChEBI" id="CHEBI:57844"/>
        <dbReference type="ChEBI" id="CHEBI:57856"/>
        <dbReference type="ChEBI" id="CHEBI:59789"/>
        <dbReference type="ChEBI" id="CHEBI:74411"/>
        <dbReference type="ChEBI" id="CHEBI:74497"/>
        <dbReference type="EC" id="2.1.1.192"/>
    </reaction>
</comment>
<dbReference type="InterPro" id="IPR007197">
    <property type="entry name" value="rSAM"/>
</dbReference>
<gene>
    <name evidence="12 14" type="primary">rlmN</name>
    <name evidence="14" type="ORF">QJ043_03825</name>
</gene>
<dbReference type="HAMAP" id="MF_01849">
    <property type="entry name" value="RNA_methyltr_RlmN"/>
    <property type="match status" value="1"/>
</dbReference>
<evidence type="ECO:0000256" key="11">
    <source>
        <dbReference type="ARBA" id="ARBA00023014"/>
    </source>
</evidence>
<evidence type="ECO:0000313" key="14">
    <source>
        <dbReference type="EMBL" id="MDJ1129210.1"/>
    </source>
</evidence>
<keyword evidence="6 12" id="KW-0808">Transferase</keyword>
<dbReference type="InterPro" id="IPR013785">
    <property type="entry name" value="Aldolase_TIM"/>
</dbReference>
<evidence type="ECO:0000256" key="2">
    <source>
        <dbReference type="ARBA" id="ARBA00022485"/>
    </source>
</evidence>
<dbReference type="InterPro" id="IPR040072">
    <property type="entry name" value="Methyltransferase_A"/>
</dbReference>
<dbReference type="CDD" id="cd01335">
    <property type="entry name" value="Radical_SAM"/>
    <property type="match status" value="1"/>
</dbReference>
<comment type="subcellular location">
    <subcellularLocation>
        <location evidence="1 12">Cytoplasm</location>
    </subcellularLocation>
</comment>
<evidence type="ECO:0000256" key="3">
    <source>
        <dbReference type="ARBA" id="ARBA00022490"/>
    </source>
</evidence>
<comment type="caution">
    <text evidence="12">Lacks conserved residue(s) required for the propagation of feature annotation.</text>
</comment>
<keyword evidence="3 12" id="KW-0963">Cytoplasm</keyword>
<feature type="binding site" evidence="12">
    <location>
        <position position="122"/>
    </location>
    <ligand>
        <name>[4Fe-4S] cluster</name>
        <dbReference type="ChEBI" id="CHEBI:49883"/>
        <note>4Fe-4S-S-AdoMet</note>
    </ligand>
</feature>
<feature type="binding site" evidence="12">
    <location>
        <position position="293"/>
    </location>
    <ligand>
        <name>S-adenosyl-L-methionine</name>
        <dbReference type="ChEBI" id="CHEBI:59789"/>
    </ligand>
</feature>
<keyword evidence="2 12" id="KW-0004">4Fe-4S</keyword>
<comment type="function">
    <text evidence="12">Specifically methylates position 2 of adenine 2503 in 23S rRNA and position 2 of adenine 37 in tRNAs.</text>
</comment>
<dbReference type="InterPro" id="IPR048641">
    <property type="entry name" value="RlmN_N"/>
</dbReference>
<evidence type="ECO:0000256" key="4">
    <source>
        <dbReference type="ARBA" id="ARBA00022552"/>
    </source>
</evidence>
<dbReference type="SFLD" id="SFLDF00275">
    <property type="entry name" value="adenosine_C2_methyltransferase"/>
    <property type="match status" value="1"/>
</dbReference>
<feature type="binding site" evidence="12">
    <location>
        <position position="115"/>
    </location>
    <ligand>
        <name>[4Fe-4S] cluster</name>
        <dbReference type="ChEBI" id="CHEBI:49883"/>
        <note>4Fe-4S-S-AdoMet</note>
    </ligand>
</feature>
<dbReference type="SFLD" id="SFLDG01062">
    <property type="entry name" value="methyltransferase_(Class_A)"/>
    <property type="match status" value="1"/>
</dbReference>
<evidence type="ECO:0000259" key="13">
    <source>
        <dbReference type="PROSITE" id="PS51918"/>
    </source>
</evidence>
<evidence type="ECO:0000256" key="6">
    <source>
        <dbReference type="ARBA" id="ARBA00022679"/>
    </source>
</evidence>
<proteinExistence type="inferred from homology"/>
<feature type="active site" description="S-methylcysteine intermediate" evidence="12">
    <location>
        <position position="336"/>
    </location>
</feature>
<dbReference type="SUPFAM" id="SSF102114">
    <property type="entry name" value="Radical SAM enzymes"/>
    <property type="match status" value="1"/>
</dbReference>
<feature type="active site" description="Proton acceptor" evidence="12">
    <location>
        <position position="95"/>
    </location>
</feature>
<keyword evidence="9 12" id="KW-0479">Metal-binding</keyword>
<dbReference type="Pfam" id="PF04055">
    <property type="entry name" value="Radical_SAM"/>
    <property type="match status" value="1"/>
</dbReference>
<feature type="domain" description="Radical SAM core" evidence="13">
    <location>
        <begin position="101"/>
        <end position="331"/>
    </location>
</feature>
<dbReference type="Gene3D" id="1.10.150.530">
    <property type="match status" value="1"/>
</dbReference>
<feature type="binding site" evidence="12">
    <location>
        <begin position="217"/>
        <end position="219"/>
    </location>
    <ligand>
        <name>S-adenosyl-L-methionine</name>
        <dbReference type="ChEBI" id="CHEBI:59789"/>
    </ligand>
</feature>
<evidence type="ECO:0000256" key="5">
    <source>
        <dbReference type="ARBA" id="ARBA00022603"/>
    </source>
</evidence>